<gene>
    <name evidence="3" type="ORF">CHU93_12585</name>
</gene>
<evidence type="ECO:0000313" key="3">
    <source>
        <dbReference type="EMBL" id="OYQ26029.1"/>
    </source>
</evidence>
<dbReference type="Gene3D" id="2.160.20.120">
    <property type="match status" value="1"/>
</dbReference>
<comment type="caution">
    <text evidence="3">The sequence shown here is derived from an EMBL/GenBank/DDBJ whole genome shotgun (WGS) entry which is preliminary data.</text>
</comment>
<keyword evidence="4" id="KW-1185">Reference proteome</keyword>
<dbReference type="PANTHER" id="PTHR39200:SF1">
    <property type="entry name" value="AUTO-TRANSPORTER ADHESIN HEAD GIN DOMAIN-CONTAINING PROTEIN-RELATED"/>
    <property type="match status" value="1"/>
</dbReference>
<dbReference type="Proteomes" id="UP000216991">
    <property type="component" value="Unassembled WGS sequence"/>
</dbReference>
<dbReference type="AlphaFoldDB" id="A0A255Y9Z6"/>
<keyword evidence="1" id="KW-0732">Signal</keyword>
<dbReference type="Pfam" id="PF10988">
    <property type="entry name" value="DUF2807"/>
    <property type="match status" value="1"/>
</dbReference>
<organism evidence="3 4">
    <name type="scientific">Sandarakinorhabdus cyanobacteriorum</name>
    <dbReference type="NCBI Taxonomy" id="1981098"/>
    <lineage>
        <taxon>Bacteria</taxon>
        <taxon>Pseudomonadati</taxon>
        <taxon>Pseudomonadota</taxon>
        <taxon>Alphaproteobacteria</taxon>
        <taxon>Sphingomonadales</taxon>
        <taxon>Sphingosinicellaceae</taxon>
        <taxon>Sandarakinorhabdus</taxon>
    </lineage>
</organism>
<proteinExistence type="predicted"/>
<feature type="chain" id="PRO_5012445826" description="Putative auto-transporter adhesin head GIN domain-containing protein" evidence="1">
    <location>
        <begin position="20"/>
        <end position="246"/>
    </location>
</feature>
<protein>
    <recommendedName>
        <fullName evidence="2">Putative auto-transporter adhesin head GIN domain-containing protein</fullName>
    </recommendedName>
</protein>
<dbReference type="PANTHER" id="PTHR39200">
    <property type="entry name" value="HYPOTHETICAL EXPORTED PROTEIN"/>
    <property type="match status" value="1"/>
</dbReference>
<evidence type="ECO:0000256" key="1">
    <source>
        <dbReference type="SAM" id="SignalP"/>
    </source>
</evidence>
<dbReference type="OrthoDB" id="7841570at2"/>
<evidence type="ECO:0000313" key="4">
    <source>
        <dbReference type="Proteomes" id="UP000216991"/>
    </source>
</evidence>
<dbReference type="EMBL" id="NOXT01000120">
    <property type="protein sequence ID" value="OYQ26029.1"/>
    <property type="molecule type" value="Genomic_DNA"/>
</dbReference>
<dbReference type="InterPro" id="IPR021255">
    <property type="entry name" value="DUF2807"/>
</dbReference>
<name>A0A255Y9Z6_9SPHN</name>
<reference evidence="3 4" key="1">
    <citation type="submission" date="2017-07" db="EMBL/GenBank/DDBJ databases">
        <title>Sandarakinorhabdus cyanobacteriorum sp. nov., a novel bacterium isolated from cyanobacterial aggregates in a eutrophic lake.</title>
        <authorList>
            <person name="Cai H."/>
        </authorList>
    </citation>
    <scope>NUCLEOTIDE SEQUENCE [LARGE SCALE GENOMIC DNA]</scope>
    <source>
        <strain evidence="3 4">TH057</strain>
    </source>
</reference>
<dbReference type="RefSeq" id="WP_094474525.1">
    <property type="nucleotide sequence ID" value="NZ_NOXT01000120.1"/>
</dbReference>
<feature type="signal peptide" evidence="1">
    <location>
        <begin position="1"/>
        <end position="19"/>
    </location>
</feature>
<accession>A0A255Y9Z6</accession>
<evidence type="ECO:0000259" key="2">
    <source>
        <dbReference type="Pfam" id="PF10988"/>
    </source>
</evidence>
<feature type="domain" description="Putative auto-transporter adhesin head GIN" evidence="2">
    <location>
        <begin position="29"/>
        <end position="230"/>
    </location>
</feature>
<sequence>MTRTALLVAAMLIATPALAAERSFPNTGFTHVIIEGSDDALIRKGGFSVVASGETADLDQLQVRQEGTTLRIGRKQQGWRLRSKDVQLMISLPALAAVTVSGSGDVAVADQAGAGGDVALRVSGSGNLAVPAVQARALSASISGSGNMAVGGITAETVTTALSGSGDMAVAGRCTNLDARLSGSGDLDAAKLGCTGATVATSGSGDVSIRATGTVSARSSGSGDIMVTGGARCTSRSSGSGTIRCN</sequence>